<feature type="domain" description="LicD/FKTN/FKRP nucleotidyltransferase" evidence="5">
    <location>
        <begin position="123"/>
        <end position="163"/>
    </location>
</feature>
<keyword evidence="4" id="KW-0472">Membrane</keyword>
<comment type="subcellular location">
    <subcellularLocation>
        <location evidence="1">Membrane</location>
        <topology evidence="1">Single-pass membrane protein</topology>
    </subcellularLocation>
</comment>
<dbReference type="OMA" id="ILGHYDT"/>
<evidence type="ECO:0000313" key="7">
    <source>
        <dbReference type="Proteomes" id="UP000018144"/>
    </source>
</evidence>
<evidence type="ECO:0000256" key="2">
    <source>
        <dbReference type="ARBA" id="ARBA00022692"/>
    </source>
</evidence>
<evidence type="ECO:0000259" key="5">
    <source>
        <dbReference type="Pfam" id="PF04991"/>
    </source>
</evidence>
<keyword evidence="3" id="KW-1133">Transmembrane helix</keyword>
<evidence type="ECO:0000256" key="1">
    <source>
        <dbReference type="ARBA" id="ARBA00004167"/>
    </source>
</evidence>
<organism evidence="6 7">
    <name type="scientific">Pyronema omphalodes (strain CBS 100304)</name>
    <name type="common">Pyronema confluens</name>
    <dbReference type="NCBI Taxonomy" id="1076935"/>
    <lineage>
        <taxon>Eukaryota</taxon>
        <taxon>Fungi</taxon>
        <taxon>Dikarya</taxon>
        <taxon>Ascomycota</taxon>
        <taxon>Pezizomycotina</taxon>
        <taxon>Pezizomycetes</taxon>
        <taxon>Pezizales</taxon>
        <taxon>Pyronemataceae</taxon>
        <taxon>Pyronema</taxon>
    </lineage>
</organism>
<dbReference type="EMBL" id="HF935890">
    <property type="protein sequence ID" value="CCX32572.2"/>
    <property type="molecule type" value="Genomic_DNA"/>
</dbReference>
<dbReference type="eggNOG" id="ENOG502QREF">
    <property type="taxonomic scope" value="Eukaryota"/>
</dbReference>
<dbReference type="InterPro" id="IPR009644">
    <property type="entry name" value="FKTN/MNN4/W02B3.4-1"/>
</dbReference>
<dbReference type="GO" id="GO:0009100">
    <property type="term" value="P:glycoprotein metabolic process"/>
    <property type="evidence" value="ECO:0007669"/>
    <property type="project" value="UniProtKB-ARBA"/>
</dbReference>
<evidence type="ECO:0000256" key="3">
    <source>
        <dbReference type="ARBA" id="ARBA00022989"/>
    </source>
</evidence>
<dbReference type="GO" id="GO:0016020">
    <property type="term" value="C:membrane"/>
    <property type="evidence" value="ECO:0007669"/>
    <property type="project" value="UniProtKB-SubCell"/>
</dbReference>
<keyword evidence="7" id="KW-1185">Reference proteome</keyword>
<dbReference type="Proteomes" id="UP000018144">
    <property type="component" value="Unassembled WGS sequence"/>
</dbReference>
<evidence type="ECO:0000256" key="4">
    <source>
        <dbReference type="ARBA" id="ARBA00023136"/>
    </source>
</evidence>
<gene>
    <name evidence="6" type="ORF">PCON_13412</name>
</gene>
<dbReference type="InterPro" id="IPR007074">
    <property type="entry name" value="LicD/FKTN/FKRP_NTP_transf"/>
</dbReference>
<dbReference type="PANTHER" id="PTHR15407">
    <property type="entry name" value="FUKUTIN-RELATED"/>
    <property type="match status" value="1"/>
</dbReference>
<evidence type="ECO:0000313" key="6">
    <source>
        <dbReference type="EMBL" id="CCX32572.2"/>
    </source>
</evidence>
<dbReference type="PANTHER" id="PTHR15407:SF28">
    <property type="entry name" value="RIBITOL-5-PHOSPHATE TRANSFERASE FKTN"/>
    <property type="match status" value="1"/>
</dbReference>
<sequence length="227" mass="26482">MVRAWLQMTSNNGIETWIAHGTLLGWWWNAKMLPWDWDLDVQMHADTLTDLGKRFNLTSHKYTSADGTVEREYMLDVNPWIWERVRGDGQNIIDARWIDIRNGLFIDITGIAETDANHPGVLNCKNYHRYKTEDIWPLRDTIFEGVPAKIPYNFDPILVKEYGTKALVVTEYEGHRWNVASKAWERAPDVPSGHLGALRTPRVPEKYSTVETGGVLYNLYRLIHWWE</sequence>
<proteinExistence type="predicted"/>
<dbReference type="Pfam" id="PF04991">
    <property type="entry name" value="LicD"/>
    <property type="match status" value="2"/>
</dbReference>
<reference evidence="6 7" key="1">
    <citation type="journal article" date="2013" name="PLoS Genet.">
        <title>The genome and development-dependent transcriptomes of Pyronema confluens: a window into fungal evolution.</title>
        <authorList>
            <person name="Traeger S."/>
            <person name="Altegoer F."/>
            <person name="Freitag M."/>
            <person name="Gabaldon T."/>
            <person name="Kempken F."/>
            <person name="Kumar A."/>
            <person name="Marcet-Houben M."/>
            <person name="Poggeler S."/>
            <person name="Stajich J.E."/>
            <person name="Nowrousian M."/>
        </authorList>
    </citation>
    <scope>NUCLEOTIDE SEQUENCE [LARGE SCALE GENOMIC DNA]</scope>
    <source>
        <strain evidence="7">CBS 100304</strain>
        <tissue evidence="6">Vegetative mycelium</tissue>
    </source>
</reference>
<protein>
    <submittedName>
        <fullName evidence="6">Similar to Protein MNN4 acc. no. P36044</fullName>
    </submittedName>
</protein>
<keyword evidence="2" id="KW-0812">Transmembrane</keyword>
<dbReference type="STRING" id="1076935.U4LLU8"/>
<dbReference type="OrthoDB" id="444255at2759"/>
<accession>U4LLU8</accession>
<dbReference type="AlphaFoldDB" id="U4LLU8"/>
<feature type="domain" description="LicD/FKTN/FKRP nucleotidyltransferase" evidence="5">
    <location>
        <begin position="10"/>
        <end position="115"/>
    </location>
</feature>
<name>U4LLU8_PYROM</name>